<dbReference type="EMBL" id="WJBH02000006">
    <property type="protein sequence ID" value="KAI9557665.1"/>
    <property type="molecule type" value="Genomic_DNA"/>
</dbReference>
<dbReference type="AlphaFoldDB" id="A0AAD5L7N2"/>
<evidence type="ECO:0000313" key="1">
    <source>
        <dbReference type="EMBL" id="KAI9557665.1"/>
    </source>
</evidence>
<protein>
    <submittedName>
        <fullName evidence="1">Uncharacterized protein</fullName>
    </submittedName>
</protein>
<evidence type="ECO:0000313" key="2">
    <source>
        <dbReference type="Proteomes" id="UP000820818"/>
    </source>
</evidence>
<sequence length="141" mass="15483">MDLLFAGLLALAVAVTVVVLLKSLCFLGECLSDRCKQRMTSQLLRDYYQTVAHPGVRHSSDVRGLSTSAQSNTGISPQSVVQNIPERLYEIHLETNAPKNVRHPKPLRYNDQDLESPPTYEEAMCLVHPGITPASGSSHPS</sequence>
<comment type="caution">
    <text evidence="1">The sequence shown here is derived from an EMBL/GenBank/DDBJ whole genome shotgun (WGS) entry which is preliminary data.</text>
</comment>
<proteinExistence type="predicted"/>
<dbReference type="Proteomes" id="UP000820818">
    <property type="component" value="Linkage Group LG6"/>
</dbReference>
<name>A0AAD5L7N2_9CRUS</name>
<keyword evidence="2" id="KW-1185">Reference proteome</keyword>
<organism evidence="1 2">
    <name type="scientific">Daphnia sinensis</name>
    <dbReference type="NCBI Taxonomy" id="1820382"/>
    <lineage>
        <taxon>Eukaryota</taxon>
        <taxon>Metazoa</taxon>
        <taxon>Ecdysozoa</taxon>
        <taxon>Arthropoda</taxon>
        <taxon>Crustacea</taxon>
        <taxon>Branchiopoda</taxon>
        <taxon>Diplostraca</taxon>
        <taxon>Cladocera</taxon>
        <taxon>Anomopoda</taxon>
        <taxon>Daphniidae</taxon>
        <taxon>Daphnia</taxon>
        <taxon>Daphnia similis group</taxon>
    </lineage>
</organism>
<gene>
    <name evidence="1" type="ORF">GHT06_017494</name>
</gene>
<accession>A0AAD5L7N2</accession>
<reference evidence="1 2" key="1">
    <citation type="submission" date="2022-05" db="EMBL/GenBank/DDBJ databases">
        <title>A multi-omics perspective on studying reproductive biology in Daphnia sinensis.</title>
        <authorList>
            <person name="Jia J."/>
        </authorList>
    </citation>
    <scope>NUCLEOTIDE SEQUENCE [LARGE SCALE GENOMIC DNA]</scope>
    <source>
        <strain evidence="1 2">WSL</strain>
    </source>
</reference>